<keyword evidence="4" id="KW-0472">Membrane</keyword>
<dbReference type="Pfam" id="PF10392">
    <property type="entry name" value="COG5_N"/>
    <property type="match status" value="1"/>
</dbReference>
<comment type="caution">
    <text evidence="7">The sequence shown here is derived from an EMBL/GenBank/DDBJ whole genome shotgun (WGS) entry which is preliminary data.</text>
</comment>
<feature type="domain" description="Conserved oligomeric Golgi complex subunit 5 N-terminal" evidence="5">
    <location>
        <begin position="24"/>
        <end position="148"/>
    </location>
</feature>
<sequence>MGKGGQQADTASPVSLREDPRYRAFFQDGFNPATFASQALAGPHSSAQATVTELQDGLRALDLRIREEVLEHHAELVQQSRHIQALEAAMQSIGGSVSSLQDSIARAQQEVREPYTAVAQATRQLTNLHATVTLLRNVLQRLRLIQRLHAMSEASPATSPSPAGEASASAAGRTLDLAKAAKLLGDIKASEQEADLSGVDVIDAEQDFLREVGQQVREQAQAALAKGMQSLSQADVGSTLQVFFNLDELTQVVDGMITERIQHLQRAAAAALDSRKLTAGSSAAASAGLLGGHISARSATAGTTGSPARMQEALWHELGRVREQAHTALVAIWHLQRVLAKKRDPLTHACFLDVVLDADGRLPCDRMWQGLVEALRESMVAAASSRGGFVRDALTGEFPRLAVLLENLLQRLKQDTSVRGVMPGVQPEGEEQLLQAAQPFQSAYLASVLSSMSDAVTLAFPGGNRPLPTAADLQKCIGRVHEQLKAVTDSPRLVRQVASQVNTALQLLAERAEYMSARGPEVRSAGGSCTGAQQRNLALCSQLQEVFRSLLALLPRLPDAASGALQAALESIQNVAVEAVMPIFRAMVEAAEQQLLAIHTQNFGGKERAGGVINASPYMLGLAAHIAHCRTDYLSRLTPAPSASVPSFGATLVQRMASRLLMFFVRHASLLRPLSHAGKLQLARDMAELEMAIGQSLFPLEALGRPLQVLRAFRPLLFLDTASLPDSPLLAELPASVVLHHLFSRAPAELKSPHARSNITPAQYSLWLDDHSRPETLRGVRAALDACAPAAKGQPGFDDVYPLMLKLASAE</sequence>
<proteinExistence type="predicted"/>
<evidence type="ECO:0000256" key="2">
    <source>
        <dbReference type="ARBA" id="ARBA00020974"/>
    </source>
</evidence>
<feature type="domain" description="Conserved oligomeric Golgi complex subunit 5 helical" evidence="6">
    <location>
        <begin position="196"/>
        <end position="408"/>
    </location>
</feature>
<evidence type="ECO:0000256" key="4">
    <source>
        <dbReference type="ARBA" id="ARBA00023136"/>
    </source>
</evidence>
<keyword evidence="3" id="KW-0333">Golgi apparatus</keyword>
<dbReference type="Proteomes" id="UP001438707">
    <property type="component" value="Unassembled WGS sequence"/>
</dbReference>
<evidence type="ECO:0000313" key="7">
    <source>
        <dbReference type="EMBL" id="KAK9840386.1"/>
    </source>
</evidence>
<reference evidence="7 8" key="1">
    <citation type="journal article" date="2024" name="Nat. Commun.">
        <title>Phylogenomics reveals the evolutionary origins of lichenization in chlorophyte algae.</title>
        <authorList>
            <person name="Puginier C."/>
            <person name="Libourel C."/>
            <person name="Otte J."/>
            <person name="Skaloud P."/>
            <person name="Haon M."/>
            <person name="Grisel S."/>
            <person name="Petersen M."/>
            <person name="Berrin J.G."/>
            <person name="Delaux P.M."/>
            <person name="Dal Grande F."/>
            <person name="Keller J."/>
        </authorList>
    </citation>
    <scope>NUCLEOTIDE SEQUENCE [LARGE SCALE GENOMIC DNA]</scope>
    <source>
        <strain evidence="7 8">SAG 2145</strain>
    </source>
</reference>
<dbReference type="InterPro" id="IPR049176">
    <property type="entry name" value="COG5_N"/>
</dbReference>
<keyword evidence="8" id="KW-1185">Reference proteome</keyword>
<evidence type="ECO:0000313" key="8">
    <source>
        <dbReference type="Proteomes" id="UP001438707"/>
    </source>
</evidence>
<evidence type="ECO:0000259" key="5">
    <source>
        <dbReference type="Pfam" id="PF10392"/>
    </source>
</evidence>
<gene>
    <name evidence="7" type="ORF">WJX74_009033</name>
</gene>
<name>A0AAW1S4M3_9CHLO</name>
<dbReference type="GO" id="GO:0006891">
    <property type="term" value="P:intra-Golgi vesicle-mediated transport"/>
    <property type="evidence" value="ECO:0007669"/>
    <property type="project" value="InterPro"/>
</dbReference>
<dbReference type="AlphaFoldDB" id="A0AAW1S4M3"/>
<dbReference type="InterPro" id="IPR048485">
    <property type="entry name" value="COG5_helical"/>
</dbReference>
<evidence type="ECO:0000259" key="6">
    <source>
        <dbReference type="Pfam" id="PF20649"/>
    </source>
</evidence>
<evidence type="ECO:0000256" key="1">
    <source>
        <dbReference type="ARBA" id="ARBA00004395"/>
    </source>
</evidence>
<dbReference type="InterPro" id="IPR019465">
    <property type="entry name" value="Cog5"/>
</dbReference>
<organism evidence="7 8">
    <name type="scientific">Apatococcus lobatus</name>
    <dbReference type="NCBI Taxonomy" id="904363"/>
    <lineage>
        <taxon>Eukaryota</taxon>
        <taxon>Viridiplantae</taxon>
        <taxon>Chlorophyta</taxon>
        <taxon>core chlorophytes</taxon>
        <taxon>Trebouxiophyceae</taxon>
        <taxon>Chlorellales</taxon>
        <taxon>Chlorellaceae</taxon>
        <taxon>Apatococcus</taxon>
    </lineage>
</organism>
<comment type="subcellular location">
    <subcellularLocation>
        <location evidence="1">Golgi apparatus membrane</location>
        <topology evidence="1">Peripheral membrane protein</topology>
    </subcellularLocation>
</comment>
<dbReference type="Pfam" id="PF20649">
    <property type="entry name" value="COG5_C"/>
    <property type="match status" value="1"/>
</dbReference>
<dbReference type="GO" id="GO:0017119">
    <property type="term" value="C:Golgi transport complex"/>
    <property type="evidence" value="ECO:0007669"/>
    <property type="project" value="InterPro"/>
</dbReference>
<dbReference type="PANTHER" id="PTHR13228:SF3">
    <property type="entry name" value="CONSERVED OLIGOMERIC GOLGI COMPLEX SUBUNIT 5"/>
    <property type="match status" value="1"/>
</dbReference>
<dbReference type="EMBL" id="JALJOS010000004">
    <property type="protein sequence ID" value="KAK9840386.1"/>
    <property type="molecule type" value="Genomic_DNA"/>
</dbReference>
<dbReference type="GO" id="GO:0000139">
    <property type="term" value="C:Golgi membrane"/>
    <property type="evidence" value="ECO:0007669"/>
    <property type="project" value="UniProtKB-SubCell"/>
</dbReference>
<dbReference type="PANTHER" id="PTHR13228">
    <property type="entry name" value="CONSERVED OLIGOMERIC GOLGI COMPLEX COMPONENT 5"/>
    <property type="match status" value="1"/>
</dbReference>
<protein>
    <recommendedName>
        <fullName evidence="2">Conserved oligomeric Golgi complex subunit 5</fullName>
    </recommendedName>
</protein>
<evidence type="ECO:0000256" key="3">
    <source>
        <dbReference type="ARBA" id="ARBA00023034"/>
    </source>
</evidence>
<accession>A0AAW1S4M3</accession>